<protein>
    <submittedName>
        <fullName evidence="2">DUF3618 domain-containing protein</fullName>
    </submittedName>
</protein>
<organism evidence="2 3">
    <name type="scientific">Actinokineospora soli</name>
    <dbReference type="NCBI Taxonomy" id="1048753"/>
    <lineage>
        <taxon>Bacteria</taxon>
        <taxon>Bacillati</taxon>
        <taxon>Actinomycetota</taxon>
        <taxon>Actinomycetes</taxon>
        <taxon>Pseudonocardiales</taxon>
        <taxon>Pseudonocardiaceae</taxon>
        <taxon>Actinokineospora</taxon>
    </lineage>
</organism>
<proteinExistence type="predicted"/>
<dbReference type="Pfam" id="PF12277">
    <property type="entry name" value="DUF3618"/>
    <property type="match status" value="1"/>
</dbReference>
<keyword evidence="1" id="KW-1133">Transmembrane helix</keyword>
<sequence length="78" mass="8318">MTRKEDLLREDIKQARAELADTVEALVAKTDVKRRAAAKVGDLRTRTVQRVKRDPVPLAVGAALGIGAVGALVRGLTA</sequence>
<keyword evidence="3" id="KW-1185">Reference proteome</keyword>
<dbReference type="Proteomes" id="UP001596512">
    <property type="component" value="Unassembled WGS sequence"/>
</dbReference>
<dbReference type="EMBL" id="JBHTEY010000004">
    <property type="protein sequence ID" value="MFC7615950.1"/>
    <property type="molecule type" value="Genomic_DNA"/>
</dbReference>
<evidence type="ECO:0000313" key="2">
    <source>
        <dbReference type="EMBL" id="MFC7615950.1"/>
    </source>
</evidence>
<evidence type="ECO:0000313" key="3">
    <source>
        <dbReference type="Proteomes" id="UP001596512"/>
    </source>
</evidence>
<comment type="caution">
    <text evidence="2">The sequence shown here is derived from an EMBL/GenBank/DDBJ whole genome shotgun (WGS) entry which is preliminary data.</text>
</comment>
<keyword evidence="1" id="KW-0472">Membrane</keyword>
<keyword evidence="1" id="KW-0812">Transmembrane</keyword>
<evidence type="ECO:0000256" key="1">
    <source>
        <dbReference type="SAM" id="Phobius"/>
    </source>
</evidence>
<dbReference type="InterPro" id="IPR022062">
    <property type="entry name" value="DUF3618"/>
</dbReference>
<name>A0ABW2TQ87_9PSEU</name>
<gene>
    <name evidence="2" type="ORF">ACFQV2_23140</name>
</gene>
<reference evidence="3" key="1">
    <citation type="journal article" date="2019" name="Int. J. Syst. Evol. Microbiol.">
        <title>The Global Catalogue of Microorganisms (GCM) 10K type strain sequencing project: providing services to taxonomists for standard genome sequencing and annotation.</title>
        <authorList>
            <consortium name="The Broad Institute Genomics Platform"/>
            <consortium name="The Broad Institute Genome Sequencing Center for Infectious Disease"/>
            <person name="Wu L."/>
            <person name="Ma J."/>
        </authorList>
    </citation>
    <scope>NUCLEOTIDE SEQUENCE [LARGE SCALE GENOMIC DNA]</scope>
    <source>
        <strain evidence="3">JCM 17695</strain>
    </source>
</reference>
<accession>A0ABW2TQ87</accession>
<feature type="transmembrane region" description="Helical" evidence="1">
    <location>
        <begin position="56"/>
        <end position="76"/>
    </location>
</feature>